<dbReference type="AlphaFoldDB" id="A0A1G6DIL0"/>
<organism evidence="1 2">
    <name type="scientific">Streptococcus henryi</name>
    <dbReference type="NCBI Taxonomy" id="439219"/>
    <lineage>
        <taxon>Bacteria</taxon>
        <taxon>Bacillati</taxon>
        <taxon>Bacillota</taxon>
        <taxon>Bacilli</taxon>
        <taxon>Lactobacillales</taxon>
        <taxon>Streptococcaceae</taxon>
        <taxon>Streptococcus</taxon>
    </lineage>
</organism>
<dbReference type="PANTHER" id="PTHR30121:SF6">
    <property type="entry name" value="SLR6007 PROTEIN"/>
    <property type="match status" value="1"/>
</dbReference>
<gene>
    <name evidence="1" type="ORF">SAMN02910293_02228</name>
</gene>
<proteinExistence type="predicted"/>
<sequence length="832" mass="95732">MNYQNNIWDIKDNLILRKDGSVFAIYQIPSKVINSVDGKTKEKHKDLVYTALSHLRTYHDFEIRMVPMDLNLYSRYQKLALDIDWESEAGNLADYILNNTIDHLESEIGQLYEYHYFILVPLKSLMVSMDLKSVIYEGYRSSRNLVLNTLGIGETVPSNWTEAYQNQKEVLENNLSLLNAQRLTTDENIFIHRLQYLRGQVYHKDSEIEMVHNAIENLDETNIEFEHVNIMKLTNMGETSYVAFLPINGLPENMSYLHLQEELQALRFPVESDFKIQFSLPKGIFSLLGKAKRARQRLKNTITEAEEVEDVQKGSVIKSKFLLEDLQAKFDKDEPLVTYLHTLTITAFTLEELKAKYELLYATLNQLSVEVVRANADQVYLFYKNRMTETLDREDRNFLQAMSLKAFCENLFFMTKKVGTDIGFAIGRIDNQIDSWQGDYQKAIEASSSPVFTNLLQANKLGVKDKSTNNPHVAIIGETGTGKSFLTKLLFTYHSLLKTKILYIDPKAEMRKQYQKVLKDHQKSNDFEELQDYIKSINFITLDARYEKNHGTLDPLVFLKGQEARDLADSMIDTLLGKDNSLRIRNAYLKSLDKYLAKRSHGEKVGMIHVFKDLLKHEDESVKEAGDYLLTAVNQSILSLCFSDGQNEAISVDSKITILEINGLNLPNDKANSDLTPDEKKSLTIMYALGYYCTKFGKQDRTVETIEFFDEAWFFNSTTVGKQILKRMKRVGRSENNFLVFITQSVHDLSSEEDGTGFGSVFAFLEDTEIDDVLDYLKIPNNETTKEWLGNMTMAQCIYLDTFGRKERITVDGMFPEITQLFDTVETKLQAV</sequence>
<dbReference type="Gene3D" id="3.40.50.300">
    <property type="entry name" value="P-loop containing nucleotide triphosphate hydrolases"/>
    <property type="match status" value="2"/>
</dbReference>
<keyword evidence="2" id="KW-1185">Reference proteome</keyword>
<dbReference type="PANTHER" id="PTHR30121">
    <property type="entry name" value="UNCHARACTERIZED PROTEIN YJGR-RELATED"/>
    <property type="match status" value="1"/>
</dbReference>
<evidence type="ECO:0000313" key="2">
    <source>
        <dbReference type="Proteomes" id="UP000182508"/>
    </source>
</evidence>
<dbReference type="RefSeq" id="WP_074486680.1">
    <property type="nucleotide sequence ID" value="NZ_FMXP01000040.1"/>
</dbReference>
<accession>A0A1G6DIL0</accession>
<evidence type="ECO:0000313" key="1">
    <source>
        <dbReference type="EMBL" id="SDB44966.1"/>
    </source>
</evidence>
<dbReference type="STRING" id="439219.SAMN02910293_02228"/>
<dbReference type="PIRSF" id="PIRSF015040">
    <property type="entry name" value="ATPase_SAG2001_prd"/>
    <property type="match status" value="1"/>
</dbReference>
<dbReference type="Proteomes" id="UP000182508">
    <property type="component" value="Unassembled WGS sequence"/>
</dbReference>
<name>A0A1G6DIL0_9STRE</name>
<dbReference type="eggNOG" id="COG0433">
    <property type="taxonomic scope" value="Bacteria"/>
</dbReference>
<dbReference type="InterPro" id="IPR051162">
    <property type="entry name" value="T4SS_component"/>
</dbReference>
<dbReference type="EMBL" id="FMXP01000040">
    <property type="protein sequence ID" value="SDB44966.1"/>
    <property type="molecule type" value="Genomic_DNA"/>
</dbReference>
<protein>
    <submittedName>
        <fullName evidence="1">AAA-like domain-containing protein</fullName>
    </submittedName>
</protein>
<dbReference type="Pfam" id="PF12846">
    <property type="entry name" value="AAA_10"/>
    <property type="match status" value="1"/>
</dbReference>
<dbReference type="InterPro" id="IPR027417">
    <property type="entry name" value="P-loop_NTPase"/>
</dbReference>
<dbReference type="InterPro" id="IPR016628">
    <property type="entry name" value="ATPase_SAG2001_prd"/>
</dbReference>
<dbReference type="SUPFAM" id="SSF52540">
    <property type="entry name" value="P-loop containing nucleoside triphosphate hydrolases"/>
    <property type="match status" value="1"/>
</dbReference>
<reference evidence="1 2" key="1">
    <citation type="submission" date="2016-10" db="EMBL/GenBank/DDBJ databases">
        <authorList>
            <person name="de Groot N.N."/>
        </authorList>
    </citation>
    <scope>NUCLEOTIDE SEQUENCE [LARGE SCALE GENOMIC DNA]</scope>
    <source>
        <strain evidence="1 2">A-4</strain>
    </source>
</reference>